<keyword evidence="3" id="KW-0804">Transcription</keyword>
<dbReference type="GO" id="GO:0003677">
    <property type="term" value="F:DNA binding"/>
    <property type="evidence" value="ECO:0007669"/>
    <property type="project" value="UniProtKB-KW"/>
</dbReference>
<gene>
    <name evidence="5" type="ORF">EAH84_09920</name>
</gene>
<keyword evidence="1" id="KW-0805">Transcription regulation</keyword>
<feature type="domain" description="HTH crp-type" evidence="4">
    <location>
        <begin position="167"/>
        <end position="241"/>
    </location>
</feature>
<dbReference type="InterPro" id="IPR000595">
    <property type="entry name" value="cNMP-bd_dom"/>
</dbReference>
<dbReference type="InterPro" id="IPR012318">
    <property type="entry name" value="HTH_CRP"/>
</dbReference>
<evidence type="ECO:0000313" key="5">
    <source>
        <dbReference type="EMBL" id="TPG12454.1"/>
    </source>
</evidence>
<dbReference type="InterPro" id="IPR036390">
    <property type="entry name" value="WH_DNA-bd_sf"/>
</dbReference>
<dbReference type="InterPro" id="IPR018490">
    <property type="entry name" value="cNMP-bd_dom_sf"/>
</dbReference>
<dbReference type="PROSITE" id="PS51063">
    <property type="entry name" value="HTH_CRP_2"/>
    <property type="match status" value="1"/>
</dbReference>
<evidence type="ECO:0000256" key="2">
    <source>
        <dbReference type="ARBA" id="ARBA00023125"/>
    </source>
</evidence>
<keyword evidence="6" id="KW-1185">Reference proteome</keyword>
<name>A0A502CIL8_9SPHN</name>
<evidence type="ECO:0000259" key="4">
    <source>
        <dbReference type="PROSITE" id="PS51063"/>
    </source>
</evidence>
<evidence type="ECO:0000256" key="1">
    <source>
        <dbReference type="ARBA" id="ARBA00023015"/>
    </source>
</evidence>
<organism evidence="5 6">
    <name type="scientific">Sphingomonas oligophenolica</name>
    <dbReference type="NCBI Taxonomy" id="301154"/>
    <lineage>
        <taxon>Bacteria</taxon>
        <taxon>Pseudomonadati</taxon>
        <taxon>Pseudomonadota</taxon>
        <taxon>Alphaproteobacteria</taxon>
        <taxon>Sphingomonadales</taxon>
        <taxon>Sphingomonadaceae</taxon>
        <taxon>Sphingomonas</taxon>
    </lineage>
</organism>
<sequence>MSGNVVASLSGGQGGAGTAETDLITYRFLAGRGRDRMSRAELVTLDSAMSRTRTVDPRTAIVRRGEYINVSTYLISGYICRYMDDREGHRQLVALHVPGDFVDLHAFPMKRLDHDVASLGPVEIGTYEHETLARIGTDSPHLTRMLWYSTLLDAAMHREWIFRLGRLGAVGRVAHFFCEIDARLAMVGLSEDHRFTLPLTQADLAEATGLTGVHVNRTLRRLREDGLMSFRHGAVEIADPVRLARLAEFDPDYLYGDPPAAQER</sequence>
<dbReference type="Pfam" id="PF13545">
    <property type="entry name" value="HTH_Crp_2"/>
    <property type="match status" value="1"/>
</dbReference>
<dbReference type="SMART" id="SM00419">
    <property type="entry name" value="HTH_CRP"/>
    <property type="match status" value="1"/>
</dbReference>
<keyword evidence="2" id="KW-0238">DNA-binding</keyword>
<evidence type="ECO:0000256" key="3">
    <source>
        <dbReference type="ARBA" id="ARBA00023163"/>
    </source>
</evidence>
<protein>
    <submittedName>
        <fullName evidence="5">Crp/Fnr family transcriptional regulator</fullName>
    </submittedName>
</protein>
<dbReference type="InterPro" id="IPR036388">
    <property type="entry name" value="WH-like_DNA-bd_sf"/>
</dbReference>
<dbReference type="Gene3D" id="1.10.10.10">
    <property type="entry name" value="Winged helix-like DNA-binding domain superfamily/Winged helix DNA-binding domain"/>
    <property type="match status" value="1"/>
</dbReference>
<dbReference type="InterPro" id="IPR014710">
    <property type="entry name" value="RmlC-like_jellyroll"/>
</dbReference>
<evidence type="ECO:0000313" key="6">
    <source>
        <dbReference type="Proteomes" id="UP000318413"/>
    </source>
</evidence>
<dbReference type="SUPFAM" id="SSF51206">
    <property type="entry name" value="cAMP-binding domain-like"/>
    <property type="match status" value="1"/>
</dbReference>
<dbReference type="SUPFAM" id="SSF46785">
    <property type="entry name" value="Winged helix' DNA-binding domain"/>
    <property type="match status" value="1"/>
</dbReference>
<dbReference type="GO" id="GO:0006355">
    <property type="term" value="P:regulation of DNA-templated transcription"/>
    <property type="evidence" value="ECO:0007669"/>
    <property type="project" value="InterPro"/>
</dbReference>
<dbReference type="AlphaFoldDB" id="A0A502CIL8"/>
<dbReference type="OrthoDB" id="6155297at2"/>
<comment type="caution">
    <text evidence="5">The sequence shown here is derived from an EMBL/GenBank/DDBJ whole genome shotgun (WGS) entry which is preliminary data.</text>
</comment>
<accession>A0A502CIL8</accession>
<proteinExistence type="predicted"/>
<dbReference type="Proteomes" id="UP000318413">
    <property type="component" value="Unassembled WGS sequence"/>
</dbReference>
<dbReference type="EMBL" id="RCZK01000006">
    <property type="protein sequence ID" value="TPG12454.1"/>
    <property type="molecule type" value="Genomic_DNA"/>
</dbReference>
<reference evidence="5 6" key="1">
    <citation type="journal article" date="2019" name="Environ. Microbiol.">
        <title>Species interactions and distinct microbial communities in high Arctic permafrost affected cryosols are associated with the CH4 and CO2 gas fluxes.</title>
        <authorList>
            <person name="Altshuler I."/>
            <person name="Hamel J."/>
            <person name="Turney S."/>
            <person name="Magnuson E."/>
            <person name="Levesque R."/>
            <person name="Greer C."/>
            <person name="Whyte L.G."/>
        </authorList>
    </citation>
    <scope>NUCLEOTIDE SEQUENCE [LARGE SCALE GENOMIC DNA]</scope>
    <source>
        <strain evidence="5 6">S5.1</strain>
    </source>
</reference>
<dbReference type="Gene3D" id="2.60.120.10">
    <property type="entry name" value="Jelly Rolls"/>
    <property type="match status" value="1"/>
</dbReference>
<dbReference type="CDD" id="cd00038">
    <property type="entry name" value="CAP_ED"/>
    <property type="match status" value="1"/>
</dbReference>